<comment type="subcellular location">
    <subcellularLocation>
        <location evidence="1">Secreted</location>
        <location evidence="1">Cell wall</location>
    </subcellularLocation>
</comment>
<dbReference type="Proteomes" id="UP000501690">
    <property type="component" value="Linkage Group LG11"/>
</dbReference>
<evidence type="ECO:0000256" key="1">
    <source>
        <dbReference type="ARBA" id="ARBA00004191"/>
    </source>
</evidence>
<reference evidence="12 13" key="1">
    <citation type="submission" date="2019-04" db="EMBL/GenBank/DDBJ databases">
        <title>An improved genome assembly and genetic linkage map for asparagus bean, Vigna unguiculata ssp. sesquipedialis.</title>
        <authorList>
            <person name="Xia Q."/>
            <person name="Zhang R."/>
            <person name="Dong Y."/>
        </authorList>
    </citation>
    <scope>NUCLEOTIDE SEQUENCE [LARGE SCALE GENOMIC DNA]</scope>
    <source>
        <tissue evidence="12">Leaf</tissue>
    </source>
</reference>
<dbReference type="GO" id="GO:0030599">
    <property type="term" value="F:pectinesterase activity"/>
    <property type="evidence" value="ECO:0007669"/>
    <property type="project" value="UniProtKB-UniRule"/>
</dbReference>
<evidence type="ECO:0000313" key="13">
    <source>
        <dbReference type="Proteomes" id="UP000501690"/>
    </source>
</evidence>
<feature type="domain" description="Pectinesterase catalytic" evidence="11">
    <location>
        <begin position="18"/>
        <end position="255"/>
    </location>
</feature>
<dbReference type="EC" id="3.1.1.11" evidence="3 10"/>
<dbReference type="GO" id="GO:0045490">
    <property type="term" value="P:pectin catabolic process"/>
    <property type="evidence" value="ECO:0007669"/>
    <property type="project" value="UniProtKB-UniRule"/>
</dbReference>
<dbReference type="FunFam" id="2.160.20.10:FF:000029">
    <property type="entry name" value="Pectinesterase 4"/>
    <property type="match status" value="1"/>
</dbReference>
<evidence type="ECO:0000256" key="8">
    <source>
        <dbReference type="ARBA" id="ARBA00023316"/>
    </source>
</evidence>
<dbReference type="Gene3D" id="2.160.20.10">
    <property type="entry name" value="Single-stranded right-handed beta-helix, Pectin lyase-like"/>
    <property type="match status" value="1"/>
</dbReference>
<evidence type="ECO:0000256" key="3">
    <source>
        <dbReference type="ARBA" id="ARBA00013229"/>
    </source>
</evidence>
<dbReference type="AlphaFoldDB" id="A0A4D6NRQ8"/>
<keyword evidence="8" id="KW-0961">Cell wall biogenesis/degradation</keyword>
<evidence type="ECO:0000256" key="10">
    <source>
        <dbReference type="RuleBase" id="RU000589"/>
    </source>
</evidence>
<evidence type="ECO:0000259" key="11">
    <source>
        <dbReference type="Pfam" id="PF01095"/>
    </source>
</evidence>
<dbReference type="UniPathway" id="UPA00545">
    <property type="reaction ID" value="UER00823"/>
</dbReference>
<dbReference type="InterPro" id="IPR011050">
    <property type="entry name" value="Pectin_lyase_fold/virulence"/>
</dbReference>
<dbReference type="PANTHER" id="PTHR31707">
    <property type="entry name" value="PECTINESTERASE"/>
    <property type="match status" value="1"/>
</dbReference>
<protein>
    <recommendedName>
        <fullName evidence="3 10">Pectinesterase</fullName>
        <ecNumber evidence="3 10">3.1.1.11</ecNumber>
    </recommendedName>
</protein>
<evidence type="ECO:0000256" key="7">
    <source>
        <dbReference type="ARBA" id="ARBA00023085"/>
    </source>
</evidence>
<evidence type="ECO:0000256" key="2">
    <source>
        <dbReference type="ARBA" id="ARBA00005184"/>
    </source>
</evidence>
<evidence type="ECO:0000256" key="5">
    <source>
        <dbReference type="ARBA" id="ARBA00022525"/>
    </source>
</evidence>
<sequence>MVPETSEMLKQLLTLFQRVIIKGNRSVGGGFQTHDTTTFVATGNGFIAKGITFRNTAGAASHQAVAMLFTSDRSVFYKCDFEGYQYTLCLQAGKQFYKECDIYGTVDFIFGNDAAAVLQNCTIYARNAINTSTIVITAQGRTNPEASSGIIIHNSKVIGAPGFNPSSVKAYLGRPWKNYSRTVFMKTSLDSFINPAGWMEWEGSPKFDDTLFYAEYANSGPGSNTVHRVNWKGYHVFTHESQAKPFTVKNFIDGNSWIHNTGVPFDSGL</sequence>
<name>A0A4D6NRQ8_VIGUN</name>
<accession>A0A4D6NRQ8</accession>
<dbReference type="SUPFAM" id="SSF51126">
    <property type="entry name" value="Pectin lyase-like"/>
    <property type="match status" value="1"/>
</dbReference>
<keyword evidence="5" id="KW-0964">Secreted</keyword>
<dbReference type="InterPro" id="IPR033131">
    <property type="entry name" value="Pectinesterase_Asp_AS"/>
</dbReference>
<proteinExistence type="predicted"/>
<keyword evidence="13" id="KW-1185">Reference proteome</keyword>
<keyword evidence="6 10" id="KW-0378">Hydrolase</keyword>
<organism evidence="12 13">
    <name type="scientific">Vigna unguiculata</name>
    <name type="common">Cowpea</name>
    <dbReference type="NCBI Taxonomy" id="3917"/>
    <lineage>
        <taxon>Eukaryota</taxon>
        <taxon>Viridiplantae</taxon>
        <taxon>Streptophyta</taxon>
        <taxon>Embryophyta</taxon>
        <taxon>Tracheophyta</taxon>
        <taxon>Spermatophyta</taxon>
        <taxon>Magnoliopsida</taxon>
        <taxon>eudicotyledons</taxon>
        <taxon>Gunneridae</taxon>
        <taxon>Pentapetalae</taxon>
        <taxon>rosids</taxon>
        <taxon>fabids</taxon>
        <taxon>Fabales</taxon>
        <taxon>Fabaceae</taxon>
        <taxon>Papilionoideae</taxon>
        <taxon>50 kb inversion clade</taxon>
        <taxon>NPAAA clade</taxon>
        <taxon>indigoferoid/millettioid clade</taxon>
        <taxon>Phaseoleae</taxon>
        <taxon>Vigna</taxon>
    </lineage>
</organism>
<dbReference type="PROSITE" id="PS00503">
    <property type="entry name" value="PECTINESTERASE_2"/>
    <property type="match status" value="1"/>
</dbReference>
<comment type="pathway">
    <text evidence="2 10">Glycan metabolism; pectin degradation; 2-dehydro-3-deoxy-D-gluconate from pectin: step 1/5.</text>
</comment>
<feature type="active site" evidence="9">
    <location>
        <position position="107"/>
    </location>
</feature>
<evidence type="ECO:0000256" key="4">
    <source>
        <dbReference type="ARBA" id="ARBA00022512"/>
    </source>
</evidence>
<dbReference type="InterPro" id="IPR000070">
    <property type="entry name" value="Pectinesterase_cat"/>
</dbReference>
<comment type="catalytic activity">
    <reaction evidence="10">
        <text>[(1-&gt;4)-alpha-D-galacturonosyl methyl ester](n) + n H2O = [(1-&gt;4)-alpha-D-galacturonosyl](n) + n methanol + n H(+)</text>
        <dbReference type="Rhea" id="RHEA:22380"/>
        <dbReference type="Rhea" id="RHEA-COMP:14570"/>
        <dbReference type="Rhea" id="RHEA-COMP:14573"/>
        <dbReference type="ChEBI" id="CHEBI:15377"/>
        <dbReference type="ChEBI" id="CHEBI:15378"/>
        <dbReference type="ChEBI" id="CHEBI:17790"/>
        <dbReference type="ChEBI" id="CHEBI:140522"/>
        <dbReference type="ChEBI" id="CHEBI:140523"/>
        <dbReference type="EC" id="3.1.1.11"/>
    </reaction>
</comment>
<evidence type="ECO:0000313" key="12">
    <source>
        <dbReference type="EMBL" id="QCE15169.1"/>
    </source>
</evidence>
<dbReference type="InterPro" id="IPR012334">
    <property type="entry name" value="Pectin_lyas_fold"/>
</dbReference>
<dbReference type="EMBL" id="CP039355">
    <property type="protein sequence ID" value="QCE15169.1"/>
    <property type="molecule type" value="Genomic_DNA"/>
</dbReference>
<dbReference type="Pfam" id="PF01095">
    <property type="entry name" value="Pectinesterase"/>
    <property type="match status" value="1"/>
</dbReference>
<gene>
    <name evidence="12" type="ORF">DEO72_LG11g2178</name>
</gene>
<keyword evidence="4" id="KW-0134">Cell wall</keyword>
<dbReference type="GO" id="GO:0042545">
    <property type="term" value="P:cell wall modification"/>
    <property type="evidence" value="ECO:0007669"/>
    <property type="project" value="UniProtKB-UniRule"/>
</dbReference>
<evidence type="ECO:0000256" key="9">
    <source>
        <dbReference type="PROSITE-ProRule" id="PRU10040"/>
    </source>
</evidence>
<keyword evidence="7 10" id="KW-0063">Aspartyl esterase</keyword>
<evidence type="ECO:0000256" key="6">
    <source>
        <dbReference type="ARBA" id="ARBA00022801"/>
    </source>
</evidence>